<evidence type="ECO:0000256" key="1">
    <source>
        <dbReference type="SAM" id="Phobius"/>
    </source>
</evidence>
<dbReference type="RefSeq" id="WP_066088625.1">
    <property type="nucleotide sequence ID" value="NZ_CP126114.1"/>
</dbReference>
<dbReference type="KEGG" id="nnv:QNH39_16235"/>
<organism evidence="2 3">
    <name type="scientific">Neobacillus novalis</name>
    <dbReference type="NCBI Taxonomy" id="220687"/>
    <lineage>
        <taxon>Bacteria</taxon>
        <taxon>Bacillati</taxon>
        <taxon>Bacillota</taxon>
        <taxon>Bacilli</taxon>
        <taxon>Bacillales</taxon>
        <taxon>Bacillaceae</taxon>
        <taxon>Neobacillus</taxon>
    </lineage>
</organism>
<reference evidence="2" key="1">
    <citation type="submission" date="2023-05" db="EMBL/GenBank/DDBJ databases">
        <title>Comparative genomics of Bacillaceae isolates and their secondary metabolite potential.</title>
        <authorList>
            <person name="Song L."/>
            <person name="Nielsen L.J."/>
            <person name="Mohite O."/>
            <person name="Xu X."/>
            <person name="Weber T."/>
            <person name="Kovacs A.T."/>
        </authorList>
    </citation>
    <scope>NUCLEOTIDE SEQUENCE</scope>
    <source>
        <strain evidence="2">XLM17</strain>
    </source>
</reference>
<feature type="transmembrane region" description="Helical" evidence="1">
    <location>
        <begin position="151"/>
        <end position="174"/>
    </location>
</feature>
<dbReference type="AlphaFoldDB" id="A0AA95S9F7"/>
<dbReference type="InterPro" id="IPR018750">
    <property type="entry name" value="DUF2306_membrane"/>
</dbReference>
<keyword evidence="1" id="KW-1133">Transmembrane helix</keyword>
<sequence length="220" mass="25008">MQAEKKRKLTIGGLYFTIALFAIYIFIMFLLNGVEWAPMVKGKMKNPDFSLATWKLFFYPHIFLGTIALAIGPFQLTKISRRKPKLHKMLGKIYAVAIFINILVVPYISLSATGGRGTMIAFLVLNALWLWTTAMGVIKATQRKISAHKEWILRSYAITWVFVTFRIVVIPFSLFLDSSVAFPIAVYLGIALNLLFVEWRKQKNKKTTSGRKINSTNPVV</sequence>
<feature type="transmembrane region" description="Helical" evidence="1">
    <location>
        <begin position="119"/>
        <end position="139"/>
    </location>
</feature>
<feature type="transmembrane region" description="Helical" evidence="1">
    <location>
        <begin position="51"/>
        <end position="72"/>
    </location>
</feature>
<accession>A0AA95S9F7</accession>
<gene>
    <name evidence="2" type="ORF">QNH39_16235</name>
</gene>
<proteinExistence type="predicted"/>
<dbReference type="Proteomes" id="UP001178288">
    <property type="component" value="Chromosome"/>
</dbReference>
<dbReference type="Pfam" id="PF10067">
    <property type="entry name" value="DUF2306"/>
    <property type="match status" value="1"/>
</dbReference>
<keyword evidence="1" id="KW-0812">Transmembrane</keyword>
<feature type="transmembrane region" description="Helical" evidence="1">
    <location>
        <begin position="12"/>
        <end position="31"/>
    </location>
</feature>
<evidence type="ECO:0000313" key="2">
    <source>
        <dbReference type="EMBL" id="WHY84209.1"/>
    </source>
</evidence>
<protein>
    <submittedName>
        <fullName evidence="2">DUF2306 domain-containing protein</fullName>
    </submittedName>
</protein>
<feature type="transmembrane region" description="Helical" evidence="1">
    <location>
        <begin position="180"/>
        <end position="197"/>
    </location>
</feature>
<keyword evidence="3" id="KW-1185">Reference proteome</keyword>
<feature type="transmembrane region" description="Helical" evidence="1">
    <location>
        <begin position="93"/>
        <end position="113"/>
    </location>
</feature>
<dbReference type="EMBL" id="CP126114">
    <property type="protein sequence ID" value="WHY84209.1"/>
    <property type="molecule type" value="Genomic_DNA"/>
</dbReference>
<keyword evidence="1" id="KW-0472">Membrane</keyword>
<evidence type="ECO:0000313" key="3">
    <source>
        <dbReference type="Proteomes" id="UP001178288"/>
    </source>
</evidence>
<name>A0AA95S9F7_9BACI</name>